<sequence>MQGWLFCSILEDGSLAGLQVDSQRCSQSNRSVPSPFHPKRYHYYGRFLREKFGCKVFKVVVDAGFTCPNRDGQKGWGGCAYCNVDSFTPKGNGGRSASVAEQVLTGIERARKNYGAEKFMVYFQPNTNTYAEVGELERIYREAVSVAPDDILGLTIGTRPDCIDREKLEMLKRAFPDLYVTIEYGLESARDDILASINRGATHAEFVSAVELTAAYGFDVCAHTIFGLPGETEENWMALAEELNRLPIRFVKLHHLHVVKGSILAKRYRDNPFPLFSLESYAEFLCRFLPALRADMVVQRLFGVADEDDLIAPDWGLRKSEIQREIERSLDSRQVVQGSSFPKSGL</sequence>
<feature type="domain" description="Radical SAM core" evidence="7">
    <location>
        <begin position="51"/>
        <end position="295"/>
    </location>
</feature>
<organism evidence="8 9">
    <name type="scientific">Pelagicoccus albus</name>
    <dbReference type="NCBI Taxonomy" id="415222"/>
    <lineage>
        <taxon>Bacteria</taxon>
        <taxon>Pseudomonadati</taxon>
        <taxon>Verrucomicrobiota</taxon>
        <taxon>Opitutia</taxon>
        <taxon>Puniceicoccales</taxon>
        <taxon>Pelagicoccaceae</taxon>
        <taxon>Pelagicoccus</taxon>
    </lineage>
</organism>
<dbReference type="SFLD" id="SFLDG01091">
    <property type="entry name" value="uncharacterized_CHP01210-like"/>
    <property type="match status" value="1"/>
</dbReference>
<dbReference type="PANTHER" id="PTHR11135:SF1">
    <property type="entry name" value="PROTEIN YHCC"/>
    <property type="match status" value="1"/>
</dbReference>
<accession>A0A7X1E6U6</accession>
<dbReference type="GO" id="GO:0051539">
    <property type="term" value="F:4 iron, 4 sulfur cluster binding"/>
    <property type="evidence" value="ECO:0007669"/>
    <property type="project" value="UniProtKB-KW"/>
</dbReference>
<evidence type="ECO:0000313" key="9">
    <source>
        <dbReference type="Proteomes" id="UP000526501"/>
    </source>
</evidence>
<dbReference type="EMBL" id="JACHVC010000001">
    <property type="protein sequence ID" value="MBC2604506.1"/>
    <property type="molecule type" value="Genomic_DNA"/>
</dbReference>
<keyword evidence="3" id="KW-0949">S-adenosyl-L-methionine</keyword>
<evidence type="ECO:0000256" key="6">
    <source>
        <dbReference type="ARBA" id="ARBA00023014"/>
    </source>
</evidence>
<gene>
    <name evidence="8" type="ORF">H5P27_00380</name>
</gene>
<dbReference type="GO" id="GO:0003824">
    <property type="term" value="F:catalytic activity"/>
    <property type="evidence" value="ECO:0007669"/>
    <property type="project" value="InterPro"/>
</dbReference>
<evidence type="ECO:0000256" key="3">
    <source>
        <dbReference type="ARBA" id="ARBA00022691"/>
    </source>
</evidence>
<dbReference type="GO" id="GO:0046872">
    <property type="term" value="F:metal ion binding"/>
    <property type="evidence" value="ECO:0007669"/>
    <property type="project" value="UniProtKB-KW"/>
</dbReference>
<dbReference type="InterPro" id="IPR032432">
    <property type="entry name" value="Radical_SAM_C"/>
</dbReference>
<keyword evidence="6" id="KW-0411">Iron-sulfur</keyword>
<dbReference type="PANTHER" id="PTHR11135">
    <property type="entry name" value="HISTONE ACETYLTRANSFERASE-RELATED"/>
    <property type="match status" value="1"/>
</dbReference>
<dbReference type="PROSITE" id="PS51918">
    <property type="entry name" value="RADICAL_SAM"/>
    <property type="match status" value="1"/>
</dbReference>
<name>A0A7X1E6U6_9BACT</name>
<reference evidence="8 9" key="1">
    <citation type="submission" date="2020-07" db="EMBL/GenBank/DDBJ databases">
        <authorList>
            <person name="Feng X."/>
        </authorList>
    </citation>
    <scope>NUCLEOTIDE SEQUENCE [LARGE SCALE GENOMIC DNA]</scope>
    <source>
        <strain evidence="8 9">JCM23202</strain>
    </source>
</reference>
<dbReference type="InterPro" id="IPR058240">
    <property type="entry name" value="rSAM_sf"/>
</dbReference>
<dbReference type="InterPro" id="IPR006638">
    <property type="entry name" value="Elp3/MiaA/NifB-like_rSAM"/>
</dbReference>
<evidence type="ECO:0000259" key="7">
    <source>
        <dbReference type="PROSITE" id="PS51918"/>
    </source>
</evidence>
<dbReference type="InterPro" id="IPR023404">
    <property type="entry name" value="rSAM_horseshoe"/>
</dbReference>
<keyword evidence="2" id="KW-0004">4Fe-4S</keyword>
<dbReference type="SFLD" id="SFLDG01086">
    <property type="entry name" value="elongater_protein-like"/>
    <property type="match status" value="1"/>
</dbReference>
<keyword evidence="4" id="KW-0479">Metal-binding</keyword>
<evidence type="ECO:0000256" key="1">
    <source>
        <dbReference type="ARBA" id="ARBA00001966"/>
    </source>
</evidence>
<keyword evidence="5" id="KW-0408">Iron</keyword>
<dbReference type="SUPFAM" id="SSF102114">
    <property type="entry name" value="Radical SAM enzymes"/>
    <property type="match status" value="1"/>
</dbReference>
<protein>
    <submittedName>
        <fullName evidence="8">TIGR01212 family radical SAM protein</fullName>
    </submittedName>
</protein>
<proteinExistence type="predicted"/>
<keyword evidence="9" id="KW-1185">Reference proteome</keyword>
<dbReference type="InterPro" id="IPR007197">
    <property type="entry name" value="rSAM"/>
</dbReference>
<dbReference type="InterPro" id="IPR039661">
    <property type="entry name" value="ELP3"/>
</dbReference>
<comment type="cofactor">
    <cofactor evidence="1">
        <name>[4Fe-4S] cluster</name>
        <dbReference type="ChEBI" id="CHEBI:49883"/>
    </cofactor>
</comment>
<dbReference type="InterPro" id="IPR005911">
    <property type="entry name" value="YhcC-like"/>
</dbReference>
<dbReference type="RefSeq" id="WP_185658401.1">
    <property type="nucleotide sequence ID" value="NZ_JACHVC010000001.1"/>
</dbReference>
<dbReference type="Pfam" id="PF04055">
    <property type="entry name" value="Radical_SAM"/>
    <property type="match status" value="1"/>
</dbReference>
<dbReference type="SMART" id="SM00729">
    <property type="entry name" value="Elp3"/>
    <property type="match status" value="1"/>
</dbReference>
<dbReference type="Gene3D" id="3.80.30.20">
    <property type="entry name" value="tm_1862 like domain"/>
    <property type="match status" value="1"/>
</dbReference>
<dbReference type="NCBIfam" id="TIGR01212">
    <property type="entry name" value="TIGR01212 family radical SAM protein"/>
    <property type="match status" value="1"/>
</dbReference>
<evidence type="ECO:0000256" key="5">
    <source>
        <dbReference type="ARBA" id="ARBA00023004"/>
    </source>
</evidence>
<evidence type="ECO:0000256" key="4">
    <source>
        <dbReference type="ARBA" id="ARBA00022723"/>
    </source>
</evidence>
<evidence type="ECO:0000256" key="2">
    <source>
        <dbReference type="ARBA" id="ARBA00022485"/>
    </source>
</evidence>
<dbReference type="SFLD" id="SFLDS00029">
    <property type="entry name" value="Radical_SAM"/>
    <property type="match status" value="1"/>
</dbReference>
<dbReference type="Pfam" id="PF16199">
    <property type="entry name" value="Radical_SAM_C"/>
    <property type="match status" value="1"/>
</dbReference>
<dbReference type="Proteomes" id="UP000526501">
    <property type="component" value="Unassembled WGS sequence"/>
</dbReference>
<comment type="caution">
    <text evidence="8">The sequence shown here is derived from an EMBL/GenBank/DDBJ whole genome shotgun (WGS) entry which is preliminary data.</text>
</comment>
<dbReference type="AlphaFoldDB" id="A0A7X1E6U6"/>
<evidence type="ECO:0000313" key="8">
    <source>
        <dbReference type="EMBL" id="MBC2604506.1"/>
    </source>
</evidence>